<evidence type="ECO:0000313" key="1">
    <source>
        <dbReference type="EMBL" id="AUG48233.1"/>
    </source>
</evidence>
<dbReference type="EMBL" id="CP019154">
    <property type="protein sequence ID" value="AUG48233.1"/>
    <property type="molecule type" value="Genomic_DNA"/>
</dbReference>
<proteinExistence type="predicted"/>
<protein>
    <recommendedName>
        <fullName evidence="3">MarR family transcriptional regulator</fullName>
    </recommendedName>
</protein>
<keyword evidence="2" id="KW-1185">Reference proteome</keyword>
<organism evidence="1 2">
    <name type="scientific">Haloarcula taiwanensis</name>
    <dbReference type="NCBI Taxonomy" id="1932004"/>
    <lineage>
        <taxon>Archaea</taxon>
        <taxon>Methanobacteriati</taxon>
        <taxon>Methanobacteriota</taxon>
        <taxon>Stenosarchaea group</taxon>
        <taxon>Halobacteria</taxon>
        <taxon>Halobacteriales</taxon>
        <taxon>Haloarculaceae</taxon>
        <taxon>Haloarcula</taxon>
    </lineage>
</organism>
<sequence length="111" mass="12185">MGDEEDLEDETVSVSMEISGNYDEVMSKLATEDDGSTSLVSLLDDLEQLLDTVVRMDGGTRSAIAQQLPKDMTVSFDAQAVVDTLQVLERYDLVVLEGNTWKPGPKLTTEE</sequence>
<accession>A0A2H5A0H4</accession>
<dbReference type="KEGG" id="hta:BVU17_12120"/>
<name>A0A2H5A0H4_9EURY</name>
<reference evidence="1 2" key="1">
    <citation type="submission" date="2017-01" db="EMBL/GenBank/DDBJ databases">
        <title>A Red Light-Sensitive Sensory Rhodopsin I From Haloarcula taiwanensis, A New Haloarchaeon Isolated From Taiwan.</title>
        <authorList>
            <person name="Yang C.-S."/>
            <person name="Han Y.-A."/>
            <person name="Chen P.-C."/>
            <person name="Ng W.V."/>
            <person name="Chen T.-W."/>
        </authorList>
    </citation>
    <scope>NUCLEOTIDE SEQUENCE [LARGE SCALE GENOMIC DNA]</scope>
    <source>
        <strain evidence="1 2">Taiwanensis</strain>
    </source>
</reference>
<dbReference type="AlphaFoldDB" id="A0A2H5A0H4"/>
<dbReference type="OrthoDB" id="221308at2157"/>
<gene>
    <name evidence="1" type="ORF">BVU17_12120</name>
</gene>
<dbReference type="Proteomes" id="UP000242917">
    <property type="component" value="Chromosome I"/>
</dbReference>
<evidence type="ECO:0000313" key="2">
    <source>
        <dbReference type="Proteomes" id="UP000242917"/>
    </source>
</evidence>
<evidence type="ECO:0008006" key="3">
    <source>
        <dbReference type="Google" id="ProtNLM"/>
    </source>
</evidence>